<dbReference type="GO" id="GO:0030313">
    <property type="term" value="C:cell envelope"/>
    <property type="evidence" value="ECO:0007669"/>
    <property type="project" value="UniProtKB-SubCell"/>
</dbReference>
<dbReference type="InterPro" id="IPR006129">
    <property type="entry name" value="AdhesinB"/>
</dbReference>
<organism evidence="7 8">
    <name type="scientific">Dietzia maris</name>
    <dbReference type="NCBI Taxonomy" id="37915"/>
    <lineage>
        <taxon>Bacteria</taxon>
        <taxon>Bacillati</taxon>
        <taxon>Actinomycetota</taxon>
        <taxon>Actinomycetes</taxon>
        <taxon>Mycobacteriales</taxon>
        <taxon>Dietziaceae</taxon>
        <taxon>Dietzia</taxon>
    </lineage>
</organism>
<keyword evidence="6" id="KW-0812">Transmembrane</keyword>
<dbReference type="Pfam" id="PF01297">
    <property type="entry name" value="ZnuA"/>
    <property type="match status" value="1"/>
</dbReference>
<evidence type="ECO:0000256" key="4">
    <source>
        <dbReference type="ARBA" id="ARBA00022729"/>
    </source>
</evidence>
<sequence length="334" mass="36006">MLNFCPAVNRKEGGPRTCRTAVVPVFTLALLVVLATSACTSVRTDTSDEVAFTDDGRRSAGPGDRVVVATTFTILADMARRIGGDRVRVESVTTAGANVHLYEPGVNDLKRVEDADLIVSNGLGMDDWLLRFIDGTDARHVITSSEVDPLPVRSGKYTGRPNPHAWMSPVEGAKYIRAIARALADLDPDGAAAYTARAEDYVADLVDLASRARTAVVSVPEQRRVLTTCEGAFSYLTRDIGLDELYLWSVNSENQGLPRQVTSMIEEVRGRDIPAVFCESTVSGAAMEQVAAETGSRLAGMLYVDSLSTPSGPVPTYLDLLDHNLETITRELAS</sequence>
<dbReference type="GO" id="GO:0007155">
    <property type="term" value="P:cell adhesion"/>
    <property type="evidence" value="ECO:0007669"/>
    <property type="project" value="InterPro"/>
</dbReference>
<keyword evidence="2 5" id="KW-0813">Transport</keyword>
<evidence type="ECO:0000313" key="7">
    <source>
        <dbReference type="EMBL" id="RBA37658.1"/>
    </source>
</evidence>
<feature type="transmembrane region" description="Helical" evidence="6">
    <location>
        <begin position="21"/>
        <end position="38"/>
    </location>
</feature>
<protein>
    <submittedName>
        <fullName evidence="7">Metal ABC transporter substrate-binding protein</fullName>
    </submittedName>
</protein>
<evidence type="ECO:0000256" key="3">
    <source>
        <dbReference type="ARBA" id="ARBA00022723"/>
    </source>
</evidence>
<keyword evidence="4" id="KW-0732">Signal</keyword>
<evidence type="ECO:0000256" key="1">
    <source>
        <dbReference type="ARBA" id="ARBA00004196"/>
    </source>
</evidence>
<dbReference type="GO" id="GO:0046872">
    <property type="term" value="F:metal ion binding"/>
    <property type="evidence" value="ECO:0007669"/>
    <property type="project" value="UniProtKB-KW"/>
</dbReference>
<dbReference type="Proteomes" id="UP000252187">
    <property type="component" value="Unassembled WGS sequence"/>
</dbReference>
<evidence type="ECO:0000313" key="8">
    <source>
        <dbReference type="Proteomes" id="UP000252187"/>
    </source>
</evidence>
<dbReference type="InterPro" id="IPR006127">
    <property type="entry name" value="ZnuA-like"/>
</dbReference>
<dbReference type="GO" id="GO:0030001">
    <property type="term" value="P:metal ion transport"/>
    <property type="evidence" value="ECO:0007669"/>
    <property type="project" value="InterPro"/>
</dbReference>
<dbReference type="Gene3D" id="3.40.50.1980">
    <property type="entry name" value="Nitrogenase molybdenum iron protein domain"/>
    <property type="match status" value="2"/>
</dbReference>
<dbReference type="PRINTS" id="PR00690">
    <property type="entry name" value="ADHESNFAMILY"/>
</dbReference>
<comment type="similarity">
    <text evidence="5">Belongs to the bacterial solute-binding protein 9 family.</text>
</comment>
<dbReference type="AlphaFoldDB" id="A0A365PBH7"/>
<reference evidence="7 8" key="1">
    <citation type="submission" date="2018-06" db="EMBL/GenBank/DDBJ databases">
        <title>Whole genome sequencing of four bacterial strains from South Shetland trench revealing bio-synthetic gene clusters.</title>
        <authorList>
            <person name="Abdel-Mageed W.M."/>
            <person name="Lehri B."/>
            <person name="Jarmusch S.A."/>
            <person name="Miranda K."/>
            <person name="Goodfellow M."/>
            <person name="Jaspars M."/>
            <person name="Karlyshev A.V."/>
        </authorList>
    </citation>
    <scope>NUCLEOTIDE SEQUENCE [LARGE SCALE GENOMIC DNA]</scope>
    <source>
        <strain evidence="7 8">SST1</strain>
    </source>
</reference>
<evidence type="ECO:0000256" key="5">
    <source>
        <dbReference type="RuleBase" id="RU003512"/>
    </source>
</evidence>
<dbReference type="InterPro" id="IPR050492">
    <property type="entry name" value="Bact_metal-bind_prot9"/>
</dbReference>
<keyword evidence="3" id="KW-0479">Metal-binding</keyword>
<keyword evidence="6" id="KW-1133">Transmembrane helix</keyword>
<dbReference type="PANTHER" id="PTHR42953:SF1">
    <property type="entry name" value="METAL-BINDING PROTEIN HI_0362-RELATED"/>
    <property type="match status" value="1"/>
</dbReference>
<dbReference type="EMBL" id="QNTT01000012">
    <property type="protein sequence ID" value="RBA37658.1"/>
    <property type="molecule type" value="Genomic_DNA"/>
</dbReference>
<evidence type="ECO:0000256" key="2">
    <source>
        <dbReference type="ARBA" id="ARBA00022448"/>
    </source>
</evidence>
<comment type="caution">
    <text evidence="7">The sequence shown here is derived from an EMBL/GenBank/DDBJ whole genome shotgun (WGS) entry which is preliminary data.</text>
</comment>
<dbReference type="SUPFAM" id="SSF53807">
    <property type="entry name" value="Helical backbone' metal receptor"/>
    <property type="match status" value="1"/>
</dbReference>
<proteinExistence type="inferred from homology"/>
<gene>
    <name evidence="7" type="ORF">DQ226_06410</name>
</gene>
<dbReference type="PANTHER" id="PTHR42953">
    <property type="entry name" value="HIGH-AFFINITY ZINC UPTAKE SYSTEM PROTEIN ZNUA-RELATED"/>
    <property type="match status" value="1"/>
</dbReference>
<accession>A0A365PBH7</accession>
<keyword evidence="6" id="KW-0472">Membrane</keyword>
<evidence type="ECO:0000256" key="6">
    <source>
        <dbReference type="SAM" id="Phobius"/>
    </source>
</evidence>
<dbReference type="InterPro" id="IPR006128">
    <property type="entry name" value="Lipoprotein_PsaA-like"/>
</dbReference>
<comment type="subcellular location">
    <subcellularLocation>
        <location evidence="1">Cell envelope</location>
    </subcellularLocation>
</comment>
<name>A0A365PBH7_9ACTN</name>
<dbReference type="PRINTS" id="PR00691">
    <property type="entry name" value="ADHESINB"/>
</dbReference>